<feature type="transmembrane region" description="Helical" evidence="1">
    <location>
        <begin position="20"/>
        <end position="43"/>
    </location>
</feature>
<evidence type="ECO:0000313" key="2">
    <source>
        <dbReference type="EMBL" id="MDE4909054.1"/>
    </source>
</evidence>
<organism evidence="2 3">
    <name type="scientific">Methanogenium marinum</name>
    <dbReference type="NCBI Taxonomy" id="348610"/>
    <lineage>
        <taxon>Archaea</taxon>
        <taxon>Methanobacteriati</taxon>
        <taxon>Methanobacteriota</taxon>
        <taxon>Stenosarchaea group</taxon>
        <taxon>Methanomicrobia</taxon>
        <taxon>Methanomicrobiales</taxon>
        <taxon>Methanomicrobiaceae</taxon>
        <taxon>Methanogenium</taxon>
    </lineage>
</organism>
<evidence type="ECO:0000313" key="3">
    <source>
        <dbReference type="Proteomes" id="UP001143747"/>
    </source>
</evidence>
<dbReference type="Proteomes" id="UP001143747">
    <property type="component" value="Unassembled WGS sequence"/>
</dbReference>
<reference evidence="2" key="1">
    <citation type="submission" date="2022-01" db="EMBL/GenBank/DDBJ databases">
        <title>Draft genome of Methanogenium marinum DSM 15558.</title>
        <authorList>
            <person name="Chen S.-C."/>
            <person name="You Y.-T."/>
        </authorList>
    </citation>
    <scope>NUCLEOTIDE SEQUENCE</scope>
    <source>
        <strain evidence="2">DSM 15558</strain>
    </source>
</reference>
<comment type="caution">
    <text evidence="2">The sequence shown here is derived from an EMBL/GenBank/DDBJ whole genome shotgun (WGS) entry which is preliminary data.</text>
</comment>
<accession>A0A9Q4PWU9</accession>
<sequence length="225" mass="24612">MAKEKSAKKKDDWTKTLTRVFVVIILISCVLGFSLTLGFFSIFKSAADGSGIVVSYTIRDDSGVAVLSSDDTVIQNEVLIAGASQPLQMVIGQNYTDFIVPIEVYMYPNGWNTYAFFEPELTTIADEAKGMHEGDAKTVLFPFGETMTREMTAEQYGLIGGNYSETAVGMWIPLGFAPQPEVVLDNETAPETVATRMSKIIAKDNNTLTVQYGYASADITINQLI</sequence>
<keyword evidence="1" id="KW-1133">Transmembrane helix</keyword>
<keyword evidence="1" id="KW-0812">Transmembrane</keyword>
<keyword evidence="3" id="KW-1185">Reference proteome</keyword>
<gene>
    <name evidence="2" type="ORF">L0665_10580</name>
</gene>
<protein>
    <submittedName>
        <fullName evidence="2">Uncharacterized protein</fullName>
    </submittedName>
</protein>
<evidence type="ECO:0000256" key="1">
    <source>
        <dbReference type="SAM" id="Phobius"/>
    </source>
</evidence>
<dbReference type="EMBL" id="JAKELO010000002">
    <property type="protein sequence ID" value="MDE4909054.1"/>
    <property type="molecule type" value="Genomic_DNA"/>
</dbReference>
<dbReference type="AlphaFoldDB" id="A0A9Q4PWU9"/>
<keyword evidence="1" id="KW-0472">Membrane</keyword>
<dbReference type="RefSeq" id="WP_274925660.1">
    <property type="nucleotide sequence ID" value="NZ_JAKELO010000002.1"/>
</dbReference>
<name>A0A9Q4PWU9_9EURY</name>
<proteinExistence type="predicted"/>